<dbReference type="Proteomes" id="UP000033423">
    <property type="component" value="Unassembled WGS sequence"/>
</dbReference>
<dbReference type="PATRIC" id="fig|29290.4.peg.6015"/>
<accession>A0A0F3GMV2</accession>
<dbReference type="InterPro" id="IPR008136">
    <property type="entry name" value="CinA_C"/>
</dbReference>
<dbReference type="AlphaFoldDB" id="A0A0F3GMV2"/>
<comment type="caution">
    <text evidence="2">The sequence shown here is derived from an EMBL/GenBank/DDBJ whole genome shotgun (WGS) entry which is preliminary data.</text>
</comment>
<dbReference type="NCBIfam" id="TIGR00199">
    <property type="entry name" value="PncC_domain"/>
    <property type="match status" value="1"/>
</dbReference>
<gene>
    <name evidence="2" type="ORF">MBAV_004530</name>
</gene>
<evidence type="ECO:0000313" key="3">
    <source>
        <dbReference type="Proteomes" id="UP000033423"/>
    </source>
</evidence>
<sequence length="163" mass="16943">MTQDNETLAARVVGMAIDKGKTLAVAESCTGGMVAAEITSVAGCSSVFLGGVVSYSNALKELLLGVLRQTLATHGAVSPQTVMEMVVGLHKKTNADITAAISGIAGPSGGTPEKPVGLVYIAIRGGKGGERVHEFRFTGDRRQIRLQSTSEVLRLMLVALTEC</sequence>
<dbReference type="SUPFAM" id="SSF142433">
    <property type="entry name" value="CinA-like"/>
    <property type="match status" value="1"/>
</dbReference>
<dbReference type="EMBL" id="LACI01001969">
    <property type="protein sequence ID" value="KJU83274.1"/>
    <property type="molecule type" value="Genomic_DNA"/>
</dbReference>
<keyword evidence="3" id="KW-1185">Reference proteome</keyword>
<name>A0A0F3GMV2_9BACT</name>
<evidence type="ECO:0000259" key="1">
    <source>
        <dbReference type="Pfam" id="PF02464"/>
    </source>
</evidence>
<reference evidence="2 3" key="1">
    <citation type="submission" date="2015-02" db="EMBL/GenBank/DDBJ databases">
        <title>Single-cell genomics of uncultivated deep-branching MTB reveals a conserved set of magnetosome genes.</title>
        <authorList>
            <person name="Kolinko S."/>
            <person name="Richter M."/>
            <person name="Glockner F.O."/>
            <person name="Brachmann A."/>
            <person name="Schuler D."/>
        </authorList>
    </citation>
    <scope>NUCLEOTIDE SEQUENCE [LARGE SCALE GENOMIC DNA]</scope>
    <source>
        <strain evidence="2">TM-1</strain>
    </source>
</reference>
<dbReference type="Gene3D" id="3.90.950.20">
    <property type="entry name" value="CinA-like"/>
    <property type="match status" value="1"/>
</dbReference>
<evidence type="ECO:0000313" key="2">
    <source>
        <dbReference type="EMBL" id="KJU83274.1"/>
    </source>
</evidence>
<feature type="domain" description="CinA C-terminal" evidence="1">
    <location>
        <begin position="6"/>
        <end position="157"/>
    </location>
</feature>
<dbReference type="Pfam" id="PF02464">
    <property type="entry name" value="CinA"/>
    <property type="match status" value="1"/>
</dbReference>
<protein>
    <submittedName>
        <fullName evidence="2">Competence/damage-inducible protein CinA</fullName>
    </submittedName>
</protein>
<proteinExistence type="predicted"/>
<dbReference type="InterPro" id="IPR036653">
    <property type="entry name" value="CinA-like_C"/>
</dbReference>
<organism evidence="2 3">
    <name type="scientific">Candidatus Magnetobacterium bavaricum</name>
    <dbReference type="NCBI Taxonomy" id="29290"/>
    <lineage>
        <taxon>Bacteria</taxon>
        <taxon>Pseudomonadati</taxon>
        <taxon>Nitrospirota</taxon>
        <taxon>Thermodesulfovibrionia</taxon>
        <taxon>Thermodesulfovibrionales</taxon>
        <taxon>Candidatus Magnetobacteriaceae</taxon>
        <taxon>Candidatus Magnetobacterium</taxon>
    </lineage>
</organism>